<feature type="transmembrane region" description="Helical" evidence="2">
    <location>
        <begin position="68"/>
        <end position="89"/>
    </location>
</feature>
<feature type="transmembrane region" description="Helical" evidence="2">
    <location>
        <begin position="134"/>
        <end position="156"/>
    </location>
</feature>
<dbReference type="NCBIfam" id="TIGR00254">
    <property type="entry name" value="GGDEF"/>
    <property type="match status" value="1"/>
</dbReference>
<dbReference type="Pfam" id="PF00990">
    <property type="entry name" value="GGDEF"/>
    <property type="match status" value="1"/>
</dbReference>
<accession>A0A8J3RSZ6</accession>
<dbReference type="EMBL" id="BOOH01000064">
    <property type="protein sequence ID" value="GIH80775.1"/>
    <property type="molecule type" value="Genomic_DNA"/>
</dbReference>
<dbReference type="PROSITE" id="PS50887">
    <property type="entry name" value="GGDEF"/>
    <property type="match status" value="1"/>
</dbReference>
<keyword evidence="2" id="KW-0812">Transmembrane</keyword>
<dbReference type="GO" id="GO:1902201">
    <property type="term" value="P:negative regulation of bacterial-type flagellum-dependent cell motility"/>
    <property type="evidence" value="ECO:0007669"/>
    <property type="project" value="TreeGrafter"/>
</dbReference>
<organism evidence="4 5">
    <name type="scientific">Planobispora longispora</name>
    <dbReference type="NCBI Taxonomy" id="28887"/>
    <lineage>
        <taxon>Bacteria</taxon>
        <taxon>Bacillati</taxon>
        <taxon>Actinomycetota</taxon>
        <taxon>Actinomycetes</taxon>
        <taxon>Streptosporangiales</taxon>
        <taxon>Streptosporangiaceae</taxon>
        <taxon>Planobispora</taxon>
    </lineage>
</organism>
<dbReference type="InterPro" id="IPR029787">
    <property type="entry name" value="Nucleotide_cyclase"/>
</dbReference>
<evidence type="ECO:0000256" key="1">
    <source>
        <dbReference type="SAM" id="MobiDB-lite"/>
    </source>
</evidence>
<dbReference type="PANTHER" id="PTHR45138:SF9">
    <property type="entry name" value="DIGUANYLATE CYCLASE DGCM-RELATED"/>
    <property type="match status" value="1"/>
</dbReference>
<feature type="transmembrane region" description="Helical" evidence="2">
    <location>
        <begin position="168"/>
        <end position="186"/>
    </location>
</feature>
<gene>
    <name evidence="4" type="ORF">Plo01_72040</name>
</gene>
<dbReference type="InterPro" id="IPR000160">
    <property type="entry name" value="GGDEF_dom"/>
</dbReference>
<protein>
    <recommendedName>
        <fullName evidence="3">GGDEF domain-containing protein</fullName>
    </recommendedName>
</protein>
<comment type="caution">
    <text evidence="4">The sequence shown here is derived from an EMBL/GenBank/DDBJ whole genome shotgun (WGS) entry which is preliminary data.</text>
</comment>
<dbReference type="SMART" id="SM00267">
    <property type="entry name" value="GGDEF"/>
    <property type="match status" value="1"/>
</dbReference>
<feature type="transmembrane region" description="Helical" evidence="2">
    <location>
        <begin position="292"/>
        <end position="314"/>
    </location>
</feature>
<feature type="domain" description="GGDEF" evidence="3">
    <location>
        <begin position="358"/>
        <end position="480"/>
    </location>
</feature>
<feature type="transmembrane region" description="Helical" evidence="2">
    <location>
        <begin position="7"/>
        <end position="26"/>
    </location>
</feature>
<reference evidence="4 5" key="1">
    <citation type="submission" date="2021-01" db="EMBL/GenBank/DDBJ databases">
        <title>Whole genome shotgun sequence of Planobispora longispora NBRC 13918.</title>
        <authorList>
            <person name="Komaki H."/>
            <person name="Tamura T."/>
        </authorList>
    </citation>
    <scope>NUCLEOTIDE SEQUENCE [LARGE SCALE GENOMIC DNA]</scope>
    <source>
        <strain evidence="4 5">NBRC 13918</strain>
    </source>
</reference>
<dbReference type="GO" id="GO:0052621">
    <property type="term" value="F:diguanylate cyclase activity"/>
    <property type="evidence" value="ECO:0007669"/>
    <property type="project" value="TreeGrafter"/>
</dbReference>
<dbReference type="InterPro" id="IPR050469">
    <property type="entry name" value="Diguanylate_Cyclase"/>
</dbReference>
<feature type="region of interest" description="Disordered" evidence="1">
    <location>
        <begin position="488"/>
        <end position="541"/>
    </location>
</feature>
<feature type="transmembrane region" description="Helical" evidence="2">
    <location>
        <begin position="198"/>
        <end position="216"/>
    </location>
</feature>
<evidence type="ECO:0000259" key="3">
    <source>
        <dbReference type="PROSITE" id="PS50887"/>
    </source>
</evidence>
<dbReference type="GO" id="GO:0005886">
    <property type="term" value="C:plasma membrane"/>
    <property type="evidence" value="ECO:0007669"/>
    <property type="project" value="TreeGrafter"/>
</dbReference>
<dbReference type="PANTHER" id="PTHR45138">
    <property type="entry name" value="REGULATORY COMPONENTS OF SENSORY TRANSDUCTION SYSTEM"/>
    <property type="match status" value="1"/>
</dbReference>
<feature type="transmembrane region" description="Helical" evidence="2">
    <location>
        <begin position="228"/>
        <end position="245"/>
    </location>
</feature>
<proteinExistence type="predicted"/>
<feature type="transmembrane region" description="Helical" evidence="2">
    <location>
        <begin position="32"/>
        <end position="56"/>
    </location>
</feature>
<keyword evidence="2" id="KW-1133">Transmembrane helix</keyword>
<keyword evidence="5" id="KW-1185">Reference proteome</keyword>
<dbReference type="FunFam" id="3.30.70.270:FF:000001">
    <property type="entry name" value="Diguanylate cyclase domain protein"/>
    <property type="match status" value="1"/>
</dbReference>
<keyword evidence="2" id="KW-0472">Membrane</keyword>
<dbReference type="CDD" id="cd01949">
    <property type="entry name" value="GGDEF"/>
    <property type="match status" value="1"/>
</dbReference>
<name>A0A8J3RSZ6_9ACTN</name>
<dbReference type="Proteomes" id="UP000616724">
    <property type="component" value="Unassembled WGS sequence"/>
</dbReference>
<dbReference type="GO" id="GO:0043709">
    <property type="term" value="P:cell adhesion involved in single-species biofilm formation"/>
    <property type="evidence" value="ECO:0007669"/>
    <property type="project" value="TreeGrafter"/>
</dbReference>
<evidence type="ECO:0000313" key="5">
    <source>
        <dbReference type="Proteomes" id="UP000616724"/>
    </source>
</evidence>
<feature type="transmembrane region" description="Helical" evidence="2">
    <location>
        <begin position="104"/>
        <end position="122"/>
    </location>
</feature>
<dbReference type="AlphaFoldDB" id="A0A8J3RSZ6"/>
<evidence type="ECO:0000313" key="4">
    <source>
        <dbReference type="EMBL" id="GIH80775.1"/>
    </source>
</evidence>
<sequence length="541" mass="58207">MDRSRIWRVYLLGGVVAMGAFMLLPYGMPRDALYALIGLSSVVAALTAAVRSGGVAGRWATRRATRRAWALMGLGQLMAVFGDLMWIYYTHIVQTDPFPSPADLLYLLEYPLVTAALALLVLNRRSPFDPEALLDSTILVVGLALPYWVLMISPSIGGYESAFDQTVALGYPVADVVLLAGLMWLLNTSSLRTRSFRLLTAALVLLLIADVIFIMTEGQPILDLPLGDLPFLMSYLLWGAAALHPSAPDLLRPTPEASRSFTTRRLLTLTAVVLLAPGTLIVQLAFGLTLDAWAASLTSAVLFILVVARMSAMLRRIQEQARRLDEIARTDVLTGLPNRRTLDAQLAREYDRASRDDAPLCLAMIDLDYFKRFNDTYGHQAGDRLLVGAATAWSLVITSDDMLARYGGEEFVLLMPGRTVEDAEHLLSALRLVTPEKQTFSAGLARWDGRESPLELLRRADGALYAAKEAGRDRVMRAGPAARMRVKSAPVGRHRALGGRVDGAGAARTGADGAGAARTGADGAGAAQAGDAPAVGPGGPL</sequence>
<dbReference type="RefSeq" id="WP_203895196.1">
    <property type="nucleotide sequence ID" value="NZ_BOOH01000064.1"/>
</dbReference>
<dbReference type="SUPFAM" id="SSF55073">
    <property type="entry name" value="Nucleotide cyclase"/>
    <property type="match status" value="1"/>
</dbReference>
<dbReference type="InterPro" id="IPR043128">
    <property type="entry name" value="Rev_trsase/Diguanyl_cyclase"/>
</dbReference>
<dbReference type="Gene3D" id="3.30.70.270">
    <property type="match status" value="1"/>
</dbReference>
<evidence type="ECO:0000256" key="2">
    <source>
        <dbReference type="SAM" id="Phobius"/>
    </source>
</evidence>
<feature type="compositionally biased region" description="Low complexity" evidence="1">
    <location>
        <begin position="503"/>
        <end position="535"/>
    </location>
</feature>
<feature type="transmembrane region" description="Helical" evidence="2">
    <location>
        <begin position="266"/>
        <end position="286"/>
    </location>
</feature>